<name>A0AAW0CF25_9AGAR</name>
<proteinExistence type="predicted"/>
<protein>
    <submittedName>
        <fullName evidence="1">Uncharacterized protein</fullName>
    </submittedName>
</protein>
<accession>A0AAW0CF25</accession>
<sequence>MPSNPPLPPPTQTNICQEASILPHISHPVSFDIRLLHPPLTRFTLLSSRFPVDSPSSCNTPPKRYLSSNSAVAFRFSFPHWDAVPPTSPRYLCYRSLPSDYSDIPSLRPAEFEASYPTTLILGALSPHRVFRSYCSSSHNASNPCLSLTPIPDTPISCFRLTYGFGRRIGYEGTQEDNENVTVSRSYNEGRRSRYGRGLGRG</sequence>
<evidence type="ECO:0000313" key="2">
    <source>
        <dbReference type="Proteomes" id="UP001383192"/>
    </source>
</evidence>
<evidence type="ECO:0000313" key="1">
    <source>
        <dbReference type="EMBL" id="KAK7037620.1"/>
    </source>
</evidence>
<reference evidence="1 2" key="1">
    <citation type="submission" date="2024-01" db="EMBL/GenBank/DDBJ databases">
        <title>A draft genome for a cacao thread blight-causing isolate of Paramarasmius palmivorus.</title>
        <authorList>
            <person name="Baruah I.K."/>
            <person name="Bukari Y."/>
            <person name="Amoako-Attah I."/>
            <person name="Meinhardt L.W."/>
            <person name="Bailey B.A."/>
            <person name="Cohen S.P."/>
        </authorList>
    </citation>
    <scope>NUCLEOTIDE SEQUENCE [LARGE SCALE GENOMIC DNA]</scope>
    <source>
        <strain evidence="1 2">GH-12</strain>
    </source>
</reference>
<dbReference type="EMBL" id="JAYKXP010000045">
    <property type="protein sequence ID" value="KAK7037620.1"/>
    <property type="molecule type" value="Genomic_DNA"/>
</dbReference>
<dbReference type="Proteomes" id="UP001383192">
    <property type="component" value="Unassembled WGS sequence"/>
</dbReference>
<organism evidence="1 2">
    <name type="scientific">Paramarasmius palmivorus</name>
    <dbReference type="NCBI Taxonomy" id="297713"/>
    <lineage>
        <taxon>Eukaryota</taxon>
        <taxon>Fungi</taxon>
        <taxon>Dikarya</taxon>
        <taxon>Basidiomycota</taxon>
        <taxon>Agaricomycotina</taxon>
        <taxon>Agaricomycetes</taxon>
        <taxon>Agaricomycetidae</taxon>
        <taxon>Agaricales</taxon>
        <taxon>Marasmiineae</taxon>
        <taxon>Marasmiaceae</taxon>
        <taxon>Paramarasmius</taxon>
    </lineage>
</organism>
<comment type="caution">
    <text evidence="1">The sequence shown here is derived from an EMBL/GenBank/DDBJ whole genome shotgun (WGS) entry which is preliminary data.</text>
</comment>
<gene>
    <name evidence="1" type="ORF">VNI00_010835</name>
</gene>
<dbReference type="AlphaFoldDB" id="A0AAW0CF25"/>
<keyword evidence="2" id="KW-1185">Reference proteome</keyword>